<feature type="transmembrane region" description="Helical" evidence="2">
    <location>
        <begin position="85"/>
        <end position="103"/>
    </location>
</feature>
<dbReference type="RefSeq" id="YP_009206422.1">
    <property type="nucleotide sequence ID" value="NC_028887.1"/>
</dbReference>
<dbReference type="GeneID" id="26632910"/>
<dbReference type="Proteomes" id="UP000204647">
    <property type="component" value="Segment"/>
</dbReference>
<keyword evidence="4" id="KW-1185">Reference proteome</keyword>
<dbReference type="KEGG" id="vg:26632910"/>
<protein>
    <recommendedName>
        <fullName evidence="5">Membrane-bound protein</fullName>
    </recommendedName>
</protein>
<evidence type="ECO:0000256" key="2">
    <source>
        <dbReference type="SAM" id="Phobius"/>
    </source>
</evidence>
<keyword evidence="1" id="KW-0175">Coiled coil</keyword>
<keyword evidence="2" id="KW-0812">Transmembrane</keyword>
<name>A0A0K2D126_9CAUD</name>
<dbReference type="OrthoDB" id="18906at10239"/>
<evidence type="ECO:0000313" key="4">
    <source>
        <dbReference type="Proteomes" id="UP000204647"/>
    </source>
</evidence>
<accession>A0A0K2D126</accession>
<keyword evidence="2" id="KW-1133">Transmembrane helix</keyword>
<feature type="coiled-coil region" evidence="1">
    <location>
        <begin position="6"/>
        <end position="54"/>
    </location>
</feature>
<sequence length="108" mass="12506">MVMTNQQEFEYRLKEIENVLKEHAEESEDMKKVLEELQAIVRDIDKNAAINEEKQSNLIYRIDLLHQKLATLETRGEKGTDKQRALVENALMVVLGGILSYIFSLSQK</sequence>
<evidence type="ECO:0000256" key="1">
    <source>
        <dbReference type="SAM" id="Coils"/>
    </source>
</evidence>
<evidence type="ECO:0000313" key="3">
    <source>
        <dbReference type="EMBL" id="ALA13311.1"/>
    </source>
</evidence>
<reference evidence="3 4" key="1">
    <citation type="journal article" date="2015" name="Genome Announc.">
        <title>Genome Sequences of Two Bacillus cereus Group Bacteriophages, Eyuki and AvesoBmore.</title>
        <authorList>
            <person name="Erill I."/>
            <person name="Caruso S.M."/>
        </authorList>
    </citation>
    <scope>NUCLEOTIDE SEQUENCE [LARGE SCALE GENOMIC DNA]</scope>
</reference>
<proteinExistence type="predicted"/>
<organism evidence="3 4">
    <name type="scientific">Bacillus phage AvesoBmore</name>
    <dbReference type="NCBI Taxonomy" id="1698451"/>
    <lineage>
        <taxon>Viruses</taxon>
        <taxon>Duplodnaviria</taxon>
        <taxon>Heunggongvirae</taxon>
        <taxon>Uroviricota</taxon>
        <taxon>Caudoviricetes</taxon>
        <taxon>Herelleviridae</taxon>
        <taxon>Bastillevirinae</taxon>
        <taxon>Bequatrovirus</taxon>
        <taxon>Bequatrovirus avesobmore</taxon>
    </lineage>
</organism>
<keyword evidence="2" id="KW-0472">Membrane</keyword>
<dbReference type="EMBL" id="KT307976">
    <property type="protein sequence ID" value="ALA13311.1"/>
    <property type="molecule type" value="Genomic_DNA"/>
</dbReference>
<gene>
    <name evidence="3" type="ORF">AVESOBMORE_67</name>
</gene>
<evidence type="ECO:0008006" key="5">
    <source>
        <dbReference type="Google" id="ProtNLM"/>
    </source>
</evidence>
<dbReference type="SMR" id="A0A0K2D126"/>